<dbReference type="EMBL" id="JADIMU010000009">
    <property type="protein sequence ID" value="MBO8442339.1"/>
    <property type="molecule type" value="Genomic_DNA"/>
</dbReference>
<dbReference type="InterPro" id="IPR013378">
    <property type="entry name" value="InlB-like_B-rpt"/>
</dbReference>
<dbReference type="PANTHER" id="PTHR45661">
    <property type="entry name" value="SURFACE ANTIGEN"/>
    <property type="match status" value="1"/>
</dbReference>
<accession>A0A9D9E6P6</accession>
<dbReference type="InterPro" id="IPR026906">
    <property type="entry name" value="LRR_5"/>
</dbReference>
<gene>
    <name evidence="2" type="ORF">IAC42_01060</name>
</gene>
<dbReference type="GO" id="GO:0030313">
    <property type="term" value="C:cell envelope"/>
    <property type="evidence" value="ECO:0007669"/>
    <property type="project" value="UniProtKB-SubCell"/>
</dbReference>
<organism evidence="2 3">
    <name type="scientific">Candidatus Aphodenecus pullistercoris</name>
    <dbReference type="NCBI Taxonomy" id="2840669"/>
    <lineage>
        <taxon>Bacteria</taxon>
        <taxon>Pseudomonadati</taxon>
        <taxon>Spirochaetota</taxon>
        <taxon>Spirochaetia</taxon>
        <taxon>Spirochaetales</taxon>
        <taxon>Candidatus Aphodenecus</taxon>
    </lineage>
</organism>
<dbReference type="NCBIfam" id="TIGR02543">
    <property type="entry name" value="List_Bact_rpt"/>
    <property type="match status" value="1"/>
</dbReference>
<dbReference type="InterPro" id="IPR032675">
    <property type="entry name" value="LRR_dom_sf"/>
</dbReference>
<dbReference type="Gene3D" id="3.80.10.10">
    <property type="entry name" value="Ribonuclease Inhibitor"/>
    <property type="match status" value="10"/>
</dbReference>
<dbReference type="InterPro" id="IPR053139">
    <property type="entry name" value="Surface_bspA-like"/>
</dbReference>
<sequence length="1805" mass="190445">MRGGTEMRYSFASRLAIALVIALALLMMASCDTGGNPEPQLYTVTFRNNGVYASMTVMEGHNVRRPVDPVSDSGQLFDGWRVYGTNAYYDFSLPVTSDLTLEATWSSVATISFDDLFGSVETVTVKYGDGCPLPQSPQREGYVFLGWYKDDGSAFSSAEPVTSDMTVYAKWGAGGAQAGDGHIPEEWFEISSDNRWSVDIIGYSGLMPEGMKESMTTLYVPSTINGMPVRSVSSLGTSNLVSVTIEDGVQVLDNAFCGSPRLKYVDLPDSLVDIGSSFTDCTGLETISLPSEISSIPYQAFMGCTALEGIQLPQHVSRIGQEAFAYCGSLTALTIPDTVVEIGASAFLGTGLETISLENVNMVGSDAFRDCASLTSVTFGTSPLTLGSAAFRSCSSLDTISIPYVKTIEDETFAYCTALESVDFGKYVTQISSGAFLACTSLSEIVIPDHEVIIEPDAFSGCTSVRRIDTGASLASTDNLPVGSALEDLVLGATVADLPETLAGLPSLKSVVIEGPVTNIEDEAFLDCASLEELVLSEHIAYIGNNAFEGCAELQSINLEKVKEIGSMAFKGCTSLDSVILGDGLNYIGSEAFAGTALTLVKVPASVEYFSPSAFAGCASLKSATISSASIGESAFSDCSALETVSLQQGVKTIGDYAFQDCTNLKGMEFPSSVESVGAAAFMGCASLTNVAFTQDSHVAAVGNEAFRDCIMLESVEIPSSVRTLGEEIFRDCQSLVAIDLPSGLTSIGGGAFAGCSSLKELVIPDSVTSLEVGYGVEVGFLESCSSLEKVVFSDNAESLVQRFDDRPQMEGCTALKYIDTGGLTNVHCLAWPESLETIIIESSQASCAVPAQAFADKPNLVHLAIGPGVACDWENAFDGTGNIEVLELESMLGDYSWNGPAMGSVRQMSVCGELEEITYEMLEGACSLEGIHIGDAVSVIGENAFKDCTSLASITIPGSVREIGEGAFSGLERLGNVTIGEGVAAIEPEVFKDCTALSSITIPASVTGLGYNVFSGCSSLSQVVFAQASPITFIPSGAFENCTALASIQIPDGVTVIKSSAFAGSGVKEILLVGDVESIEASAFENCLGLEKVTIGPSVQSIGVAAFDGCTQLQTLVLDGLTALPEGFEDLPFEHIGTLVVRDSLPEGLGECLAYEDFDVDIVLESVSEIPDGAFSGVQGLGAVKILGDVERFGTGVFKGSGLKSFIYENSGTFIVPEESFQGCAQLATVEIGNTYQVGKNAFKDCAAMTDFTVAGNTSLTVFEYGFSGCSSLSSLRCEALDASLPVAYASNYAFQGCTSLEEVRISYACPYSFSGCTALRTVIFDSSITGDTMICSEHSFDGCNVTVLEIDDIEKLGSVYDGGKGLPLSHLEELRVGPFDGYKMNSIQAALSSLDNTFTLVLLDGWTTLSTSLFQGLDCIGEIVFPSTLESIEGSVFSSCGTLTRVEIPGNVKSLDGGVFEDCVNLSAVVLEEGVESLSDGVFAGCTSIEEIVIPASVSVLGIDDLSSDYTGVFAGCTGLSGITFASGSTLRQIGTRSFSGCQELIEIDLPEGLEVIEDWAFQDTGITEVDIPASVRELHGFAGSDSLVAVNIPEDSELEEFVFADCIRLRTVRLPASVTKIGNEVFRNCNALEKVNIPDAVTLVDTYAFRNVDSVDEIEIGHGGFEGDGLLGLEVGTIRMVDSKDFKGKLPGARRIEISGCIPPNLKTLLNRCSAASVVIEEGVTEIPDGVFTELENYSSTFDPVSIVVIPESVTAMGENAFSDFTGRIQLMCGYLPEEWGSEWYGNAHLIDADGVTINTMT</sequence>
<dbReference type="SUPFAM" id="SSF52058">
    <property type="entry name" value="L domain-like"/>
    <property type="match status" value="5"/>
</dbReference>
<comment type="caution">
    <text evidence="2">The sequence shown here is derived from an EMBL/GenBank/DDBJ whole genome shotgun (WGS) entry which is preliminary data.</text>
</comment>
<evidence type="ECO:0000313" key="2">
    <source>
        <dbReference type="EMBL" id="MBO8442339.1"/>
    </source>
</evidence>
<protein>
    <submittedName>
        <fullName evidence="2">Leucine-rich repeat protein</fullName>
    </submittedName>
</protein>
<dbReference type="Pfam" id="PF09479">
    <property type="entry name" value="Flg_new"/>
    <property type="match status" value="2"/>
</dbReference>
<dbReference type="PANTHER" id="PTHR45661:SF3">
    <property type="entry name" value="IG-LIKE DOMAIN-CONTAINING PROTEIN"/>
    <property type="match status" value="1"/>
</dbReference>
<dbReference type="InterPro" id="IPR042229">
    <property type="entry name" value="Listeria/Bacterioides_rpt_sf"/>
</dbReference>
<evidence type="ECO:0000313" key="3">
    <source>
        <dbReference type="Proteomes" id="UP000823633"/>
    </source>
</evidence>
<dbReference type="Pfam" id="PF13306">
    <property type="entry name" value="LRR_5"/>
    <property type="match status" value="8"/>
</dbReference>
<dbReference type="PROSITE" id="PS51257">
    <property type="entry name" value="PROKAR_LIPOPROTEIN"/>
    <property type="match status" value="1"/>
</dbReference>
<reference evidence="2" key="1">
    <citation type="submission" date="2020-10" db="EMBL/GenBank/DDBJ databases">
        <authorList>
            <person name="Gilroy R."/>
        </authorList>
    </citation>
    <scope>NUCLEOTIDE SEQUENCE</scope>
    <source>
        <strain evidence="2">11167</strain>
    </source>
</reference>
<dbReference type="Gene3D" id="2.60.40.4270">
    <property type="entry name" value="Listeria-Bacteroides repeat domain"/>
    <property type="match status" value="2"/>
</dbReference>
<dbReference type="Proteomes" id="UP000823633">
    <property type="component" value="Unassembled WGS sequence"/>
</dbReference>
<name>A0A9D9E6P6_9SPIR</name>
<reference evidence="2" key="2">
    <citation type="journal article" date="2021" name="PeerJ">
        <title>Extensive microbial diversity within the chicken gut microbiome revealed by metagenomics and culture.</title>
        <authorList>
            <person name="Gilroy R."/>
            <person name="Ravi A."/>
            <person name="Getino M."/>
            <person name="Pursley I."/>
            <person name="Horton D.L."/>
            <person name="Alikhan N.F."/>
            <person name="Baker D."/>
            <person name="Gharbi K."/>
            <person name="Hall N."/>
            <person name="Watson M."/>
            <person name="Adriaenssens E.M."/>
            <person name="Foster-Nyarko E."/>
            <person name="Jarju S."/>
            <person name="Secka A."/>
            <person name="Antonio M."/>
            <person name="Oren A."/>
            <person name="Chaudhuri R.R."/>
            <person name="La Ragione R."/>
            <person name="Hildebrand F."/>
            <person name="Pallen M.J."/>
        </authorList>
    </citation>
    <scope>NUCLEOTIDE SEQUENCE</scope>
    <source>
        <strain evidence="2">11167</strain>
    </source>
</reference>
<evidence type="ECO:0000256" key="1">
    <source>
        <dbReference type="ARBA" id="ARBA00004196"/>
    </source>
</evidence>
<comment type="subcellular location">
    <subcellularLocation>
        <location evidence="1">Cell envelope</location>
    </subcellularLocation>
</comment>
<proteinExistence type="predicted"/>